<dbReference type="InterPro" id="IPR002539">
    <property type="entry name" value="MaoC-like_dom"/>
</dbReference>
<accession>A0A1M7PGY6</accession>
<organism evidence="3 4">
    <name type="scientific">Cryptosporangium aurantiacum</name>
    <dbReference type="NCBI Taxonomy" id="134849"/>
    <lineage>
        <taxon>Bacteria</taxon>
        <taxon>Bacillati</taxon>
        <taxon>Actinomycetota</taxon>
        <taxon>Actinomycetes</taxon>
        <taxon>Cryptosporangiales</taxon>
        <taxon>Cryptosporangiaceae</taxon>
        <taxon>Cryptosporangium</taxon>
    </lineage>
</organism>
<evidence type="ECO:0000256" key="1">
    <source>
        <dbReference type="ARBA" id="ARBA00005254"/>
    </source>
</evidence>
<keyword evidence="4" id="KW-1185">Reference proteome</keyword>
<comment type="similarity">
    <text evidence="1">Belongs to the enoyl-CoA hydratase/isomerase family.</text>
</comment>
<sequence>MEIFRSVAELEKAVGRELGPTDWFLVGQSRVDGFADVTEDHQWIHVDPERGAAGPFGATVAHGFLTVSLVPFFVNQLRRVEGVRMGVNYGLNRVRFPSPVRVGSRIRARTTMAELEQVDDTTVQMVLRTVIEVEGGSKPACVADLVSRYYYDPA</sequence>
<dbReference type="STRING" id="134849.SAMN05443668_103348"/>
<reference evidence="3 4" key="1">
    <citation type="submission" date="2016-11" db="EMBL/GenBank/DDBJ databases">
        <authorList>
            <person name="Jaros S."/>
            <person name="Januszkiewicz K."/>
            <person name="Wedrychowicz H."/>
        </authorList>
    </citation>
    <scope>NUCLEOTIDE SEQUENCE [LARGE SCALE GENOMIC DNA]</scope>
    <source>
        <strain evidence="3 4">DSM 46144</strain>
    </source>
</reference>
<dbReference type="SUPFAM" id="SSF54637">
    <property type="entry name" value="Thioesterase/thiol ester dehydrase-isomerase"/>
    <property type="match status" value="1"/>
</dbReference>
<name>A0A1M7PGY6_9ACTN</name>
<gene>
    <name evidence="3" type="ORF">SAMN05443668_103348</name>
</gene>
<dbReference type="Pfam" id="PF01575">
    <property type="entry name" value="MaoC_dehydratas"/>
    <property type="match status" value="1"/>
</dbReference>
<evidence type="ECO:0000313" key="3">
    <source>
        <dbReference type="EMBL" id="SHN16339.1"/>
    </source>
</evidence>
<dbReference type="AlphaFoldDB" id="A0A1M7PGY6"/>
<dbReference type="PANTHER" id="PTHR42993:SF1">
    <property type="entry name" value="MAOC-LIKE DEHYDRATASE DOMAIN-CONTAINING PROTEIN"/>
    <property type="match status" value="1"/>
</dbReference>
<dbReference type="Gene3D" id="3.10.129.10">
    <property type="entry name" value="Hotdog Thioesterase"/>
    <property type="match status" value="1"/>
</dbReference>
<dbReference type="PANTHER" id="PTHR42993">
    <property type="entry name" value="MAOC-LIKE DEHYDRATASE DOMAIN-CONTAINING PROTEIN"/>
    <property type="match status" value="1"/>
</dbReference>
<evidence type="ECO:0000313" key="4">
    <source>
        <dbReference type="Proteomes" id="UP000184440"/>
    </source>
</evidence>
<dbReference type="InterPro" id="IPR029069">
    <property type="entry name" value="HotDog_dom_sf"/>
</dbReference>
<evidence type="ECO:0000259" key="2">
    <source>
        <dbReference type="Pfam" id="PF01575"/>
    </source>
</evidence>
<feature type="domain" description="MaoC-like" evidence="2">
    <location>
        <begin position="12"/>
        <end position="128"/>
    </location>
</feature>
<protein>
    <submittedName>
        <fullName evidence="3">Acyl dehydratase</fullName>
    </submittedName>
</protein>
<dbReference type="OrthoDB" id="9801735at2"/>
<dbReference type="RefSeq" id="WP_073256156.1">
    <property type="nucleotide sequence ID" value="NZ_FRCS01000003.1"/>
</dbReference>
<proteinExistence type="inferred from homology"/>
<dbReference type="Proteomes" id="UP000184440">
    <property type="component" value="Unassembled WGS sequence"/>
</dbReference>
<dbReference type="CDD" id="cd03450">
    <property type="entry name" value="NodN"/>
    <property type="match status" value="1"/>
</dbReference>
<dbReference type="InterPro" id="IPR039375">
    <property type="entry name" value="NodN-like"/>
</dbReference>
<dbReference type="EMBL" id="FRCS01000003">
    <property type="protein sequence ID" value="SHN16339.1"/>
    <property type="molecule type" value="Genomic_DNA"/>
</dbReference>